<dbReference type="InterPro" id="IPR015422">
    <property type="entry name" value="PyrdxlP-dep_Trfase_small"/>
</dbReference>
<protein>
    <recommendedName>
        <fullName evidence="3">cysteine desulfurase</fullName>
        <ecNumber evidence="3">2.8.1.7</ecNumber>
    </recommendedName>
</protein>
<evidence type="ECO:0000256" key="4">
    <source>
        <dbReference type="ARBA" id="ARBA00022679"/>
    </source>
</evidence>
<comment type="similarity">
    <text evidence="2">Belongs to the class-V pyridoxal-phosphate-dependent aminotransferase family. NifS/IscS subfamily.</text>
</comment>
<evidence type="ECO:0000259" key="11">
    <source>
        <dbReference type="Pfam" id="PF00266"/>
    </source>
</evidence>
<evidence type="ECO:0000256" key="7">
    <source>
        <dbReference type="ARBA" id="ARBA00023004"/>
    </source>
</evidence>
<dbReference type="PANTHER" id="PTHR11601:SF34">
    <property type="entry name" value="CYSTEINE DESULFURASE"/>
    <property type="match status" value="1"/>
</dbReference>
<dbReference type="Proteomes" id="UP000031386">
    <property type="component" value="Chromosome"/>
</dbReference>
<gene>
    <name evidence="12" type="ORF">NW74_00065</name>
</gene>
<keyword evidence="7" id="KW-0408">Iron</keyword>
<dbReference type="InterPro" id="IPR016454">
    <property type="entry name" value="Cysteine_dSase"/>
</dbReference>
<keyword evidence="5" id="KW-0479">Metal-binding</keyword>
<dbReference type="STRING" id="33033.NW74_00065"/>
<proteinExistence type="inferred from homology"/>
<dbReference type="KEGG" id="pmic:NW74_00065"/>
<dbReference type="PIRSF" id="PIRSF005572">
    <property type="entry name" value="NifS"/>
    <property type="match status" value="1"/>
</dbReference>
<dbReference type="OrthoDB" id="9808002at2"/>
<evidence type="ECO:0000256" key="2">
    <source>
        <dbReference type="ARBA" id="ARBA00006490"/>
    </source>
</evidence>
<feature type="domain" description="Aminotransferase class V" evidence="11">
    <location>
        <begin position="2"/>
        <end position="358"/>
    </location>
</feature>
<dbReference type="InterPro" id="IPR015424">
    <property type="entry name" value="PyrdxlP-dep_Trfase"/>
</dbReference>
<keyword evidence="4" id="KW-0808">Transferase</keyword>
<evidence type="ECO:0000256" key="8">
    <source>
        <dbReference type="ARBA" id="ARBA00023014"/>
    </source>
</evidence>
<evidence type="ECO:0000256" key="1">
    <source>
        <dbReference type="ARBA" id="ARBA00001933"/>
    </source>
</evidence>
<dbReference type="Gene3D" id="3.40.640.10">
    <property type="entry name" value="Type I PLP-dependent aspartate aminotransferase-like (Major domain)"/>
    <property type="match status" value="1"/>
</dbReference>
<dbReference type="GO" id="GO:0046872">
    <property type="term" value="F:metal ion binding"/>
    <property type="evidence" value="ECO:0007669"/>
    <property type="project" value="UniProtKB-KW"/>
</dbReference>
<keyword evidence="8" id="KW-0411">Iron-sulfur</keyword>
<evidence type="ECO:0000256" key="6">
    <source>
        <dbReference type="ARBA" id="ARBA00022898"/>
    </source>
</evidence>
<reference evidence="12 13" key="1">
    <citation type="submission" date="2014-10" db="EMBL/GenBank/DDBJ databases">
        <title>Complete genome sequence of Parvimonas micra KCOM 1535 (= ChDC B708).</title>
        <authorList>
            <person name="Kook J.-K."/>
            <person name="Park S.-N."/>
            <person name="Lim Y.K."/>
            <person name="Roh H."/>
        </authorList>
    </citation>
    <scope>NUCLEOTIDE SEQUENCE [LARGE SCALE GENOMIC DNA]</scope>
    <source>
        <strain evidence="13">KCOM 1535 / ChDC B708</strain>
    </source>
</reference>
<comment type="catalytic activity">
    <reaction evidence="9">
        <text>(sulfur carrier)-H + L-cysteine = (sulfur carrier)-SH + L-alanine</text>
        <dbReference type="Rhea" id="RHEA:43892"/>
        <dbReference type="Rhea" id="RHEA-COMP:14737"/>
        <dbReference type="Rhea" id="RHEA-COMP:14739"/>
        <dbReference type="ChEBI" id="CHEBI:29917"/>
        <dbReference type="ChEBI" id="CHEBI:35235"/>
        <dbReference type="ChEBI" id="CHEBI:57972"/>
        <dbReference type="ChEBI" id="CHEBI:64428"/>
        <dbReference type="EC" id="2.8.1.7"/>
    </reaction>
</comment>
<sequence>MIYLDNAATTRVRDEVIDIMVKYLKENYGNPSSLYDFGYSVSKDINSCREVIAKYINCKAEEVFFNSCATEGNNTAIFGAISTAKGKNVVSTEIEHSSVFNVYKFLKEKKEIRFLKLDEFGYIDIESVKNLVDENTEIVSIAYVHNELGIIQDVESIGKAIKEKNKKCIFHVDSAQAFGKVNIDVKKSKIDILTLSGHKIHAQKGIGAIYVNKNINLRPFVLGGGQEKDFRSGTENVAGIMGLKVATEFMYENLENRRKHLENLRDILISGISKIENHKFLTTKDGVPNIVTVAFENIRSEVLLHFLESEKIYISTGSACSKGKKSRTFDGIGLDNKYNDGVVRISLSEFNTEEEITIFIEKLEKYVNEIRMIMKRGR</sequence>
<dbReference type="AlphaFoldDB" id="A0A0B4RZN2"/>
<dbReference type="Gene3D" id="3.90.1150.10">
    <property type="entry name" value="Aspartate Aminotransferase, domain 1"/>
    <property type="match status" value="1"/>
</dbReference>
<accession>A0A0B4RZN2</accession>
<dbReference type="InterPro" id="IPR015421">
    <property type="entry name" value="PyrdxlP-dep_Trfase_major"/>
</dbReference>
<evidence type="ECO:0000256" key="9">
    <source>
        <dbReference type="ARBA" id="ARBA00050776"/>
    </source>
</evidence>
<dbReference type="EMBL" id="CP009761">
    <property type="protein sequence ID" value="AIZ35881.1"/>
    <property type="molecule type" value="Genomic_DNA"/>
</dbReference>
<dbReference type="Pfam" id="PF00266">
    <property type="entry name" value="Aminotran_5"/>
    <property type="match status" value="1"/>
</dbReference>
<dbReference type="GO" id="GO:0051536">
    <property type="term" value="F:iron-sulfur cluster binding"/>
    <property type="evidence" value="ECO:0007669"/>
    <property type="project" value="UniProtKB-KW"/>
</dbReference>
<dbReference type="Gene3D" id="1.10.260.50">
    <property type="match status" value="1"/>
</dbReference>
<dbReference type="EC" id="2.8.1.7" evidence="3"/>
<evidence type="ECO:0000313" key="12">
    <source>
        <dbReference type="EMBL" id="AIZ35881.1"/>
    </source>
</evidence>
<keyword evidence="13" id="KW-1185">Reference proteome</keyword>
<dbReference type="PROSITE" id="PS00595">
    <property type="entry name" value="AA_TRANSFER_CLASS_5"/>
    <property type="match status" value="1"/>
</dbReference>
<evidence type="ECO:0000256" key="5">
    <source>
        <dbReference type="ARBA" id="ARBA00022723"/>
    </source>
</evidence>
<evidence type="ECO:0000256" key="3">
    <source>
        <dbReference type="ARBA" id="ARBA00012239"/>
    </source>
</evidence>
<keyword evidence="6" id="KW-0663">Pyridoxal phosphate</keyword>
<name>A0A0B4RZN2_9FIRM</name>
<evidence type="ECO:0000313" key="13">
    <source>
        <dbReference type="Proteomes" id="UP000031386"/>
    </source>
</evidence>
<evidence type="ECO:0000256" key="10">
    <source>
        <dbReference type="RuleBase" id="RU004504"/>
    </source>
</evidence>
<dbReference type="RefSeq" id="WP_041953136.1">
    <property type="nucleotide sequence ID" value="NZ_CP009761.1"/>
</dbReference>
<dbReference type="InterPro" id="IPR000192">
    <property type="entry name" value="Aminotrans_V_dom"/>
</dbReference>
<dbReference type="SUPFAM" id="SSF53383">
    <property type="entry name" value="PLP-dependent transferases"/>
    <property type="match status" value="1"/>
</dbReference>
<organism evidence="12 13">
    <name type="scientific">Parvimonas micra</name>
    <dbReference type="NCBI Taxonomy" id="33033"/>
    <lineage>
        <taxon>Bacteria</taxon>
        <taxon>Bacillati</taxon>
        <taxon>Bacillota</taxon>
        <taxon>Tissierellia</taxon>
        <taxon>Tissierellales</taxon>
        <taxon>Peptoniphilaceae</taxon>
        <taxon>Parvimonas</taxon>
    </lineage>
</organism>
<comment type="cofactor">
    <cofactor evidence="1 10">
        <name>pyridoxal 5'-phosphate</name>
        <dbReference type="ChEBI" id="CHEBI:597326"/>
    </cofactor>
</comment>
<dbReference type="GO" id="GO:0031071">
    <property type="term" value="F:cysteine desulfurase activity"/>
    <property type="evidence" value="ECO:0007669"/>
    <property type="project" value="UniProtKB-EC"/>
</dbReference>
<dbReference type="PANTHER" id="PTHR11601">
    <property type="entry name" value="CYSTEINE DESULFURYLASE FAMILY MEMBER"/>
    <property type="match status" value="1"/>
</dbReference>
<dbReference type="InterPro" id="IPR020578">
    <property type="entry name" value="Aminotrans_V_PyrdxlP_BS"/>
</dbReference>